<proteinExistence type="inferred from homology"/>
<dbReference type="GO" id="GO:0004519">
    <property type="term" value="F:endonuclease activity"/>
    <property type="evidence" value="ECO:0007669"/>
    <property type="project" value="UniProtKB-KW"/>
</dbReference>
<dbReference type="EMBL" id="JACHHK010000001">
    <property type="protein sequence ID" value="MBB5182210.1"/>
    <property type="molecule type" value="Genomic_DNA"/>
</dbReference>
<evidence type="ECO:0000313" key="7">
    <source>
        <dbReference type="Proteomes" id="UP000539953"/>
    </source>
</evidence>
<accession>A0A7W8CYD2</accession>
<gene>
    <name evidence="6" type="ORF">HNQ47_000213</name>
</gene>
<evidence type="ECO:0000259" key="5">
    <source>
        <dbReference type="SMART" id="SM00507"/>
    </source>
</evidence>
<dbReference type="PANTHER" id="PTHR41286">
    <property type="entry name" value="HNH NUCLEASE YAJD-RELATED"/>
    <property type="match status" value="1"/>
</dbReference>
<evidence type="ECO:0000256" key="1">
    <source>
        <dbReference type="ARBA" id="ARBA00022722"/>
    </source>
</evidence>
<evidence type="ECO:0000256" key="3">
    <source>
        <dbReference type="ARBA" id="ARBA00038412"/>
    </source>
</evidence>
<dbReference type="PANTHER" id="PTHR41286:SF1">
    <property type="entry name" value="HNH NUCLEASE YAJD-RELATED"/>
    <property type="match status" value="1"/>
</dbReference>
<protein>
    <recommendedName>
        <fullName evidence="4">Putative HNH nuclease YajD</fullName>
    </recommendedName>
</protein>
<dbReference type="CDD" id="cd00085">
    <property type="entry name" value="HNHc"/>
    <property type="match status" value="1"/>
</dbReference>
<dbReference type="SMART" id="SM00507">
    <property type="entry name" value="HNHc"/>
    <property type="match status" value="1"/>
</dbReference>
<keyword evidence="7" id="KW-1185">Reference proteome</keyword>
<dbReference type="InterPro" id="IPR003615">
    <property type="entry name" value="HNH_nuc"/>
</dbReference>
<organism evidence="6 7">
    <name type="scientific">Catenisphaera adipataccumulans</name>
    <dbReference type="NCBI Taxonomy" id="700500"/>
    <lineage>
        <taxon>Bacteria</taxon>
        <taxon>Bacillati</taxon>
        <taxon>Bacillota</taxon>
        <taxon>Erysipelotrichia</taxon>
        <taxon>Erysipelotrichales</taxon>
        <taxon>Erysipelotrichaceae</taxon>
        <taxon>Catenisphaera</taxon>
    </lineage>
</organism>
<evidence type="ECO:0000256" key="2">
    <source>
        <dbReference type="ARBA" id="ARBA00022801"/>
    </source>
</evidence>
<reference evidence="6 7" key="1">
    <citation type="submission" date="2020-08" db="EMBL/GenBank/DDBJ databases">
        <title>Genomic Encyclopedia of Type Strains, Phase IV (KMG-IV): sequencing the most valuable type-strain genomes for metagenomic binning, comparative biology and taxonomic classification.</title>
        <authorList>
            <person name="Goeker M."/>
        </authorList>
    </citation>
    <scope>NUCLEOTIDE SEQUENCE [LARGE SCALE GENOMIC DNA]</scope>
    <source>
        <strain evidence="6 7">DSM 25799</strain>
    </source>
</reference>
<dbReference type="RefSeq" id="WP_183326687.1">
    <property type="nucleotide sequence ID" value="NZ_JACHHK010000001.1"/>
</dbReference>
<evidence type="ECO:0000256" key="4">
    <source>
        <dbReference type="ARBA" id="ARBA00040194"/>
    </source>
</evidence>
<dbReference type="GO" id="GO:0003676">
    <property type="term" value="F:nucleic acid binding"/>
    <property type="evidence" value="ECO:0007669"/>
    <property type="project" value="InterPro"/>
</dbReference>
<keyword evidence="1" id="KW-0540">Nuclease</keyword>
<keyword evidence="6" id="KW-0255">Endonuclease</keyword>
<dbReference type="Pfam" id="PF01844">
    <property type="entry name" value="HNH"/>
    <property type="match status" value="1"/>
</dbReference>
<feature type="domain" description="HNH nuclease" evidence="5">
    <location>
        <begin position="21"/>
        <end position="75"/>
    </location>
</feature>
<comment type="caution">
    <text evidence="6">The sequence shown here is derived from an EMBL/GenBank/DDBJ whole genome shotgun (WGS) entry which is preliminary data.</text>
</comment>
<evidence type="ECO:0000313" key="6">
    <source>
        <dbReference type="EMBL" id="MBB5182210.1"/>
    </source>
</evidence>
<name>A0A7W8CYD2_9FIRM</name>
<dbReference type="GO" id="GO:0016787">
    <property type="term" value="F:hydrolase activity"/>
    <property type="evidence" value="ECO:0007669"/>
    <property type="project" value="UniProtKB-KW"/>
</dbReference>
<dbReference type="Proteomes" id="UP000539953">
    <property type="component" value="Unassembled WGS sequence"/>
</dbReference>
<sequence>MKADSFTGQAAFYHSKAWKRLSRAFLLSKNYICERCGAPAEIAHHKIYLTAENVTDPNIALNPDNLEALCLDCHNREHFGTGGATAAGLTFDENGDLIQKERNNK</sequence>
<dbReference type="GO" id="GO:0008270">
    <property type="term" value="F:zinc ion binding"/>
    <property type="evidence" value="ECO:0007669"/>
    <property type="project" value="InterPro"/>
</dbReference>
<dbReference type="GO" id="GO:0005829">
    <property type="term" value="C:cytosol"/>
    <property type="evidence" value="ECO:0007669"/>
    <property type="project" value="TreeGrafter"/>
</dbReference>
<dbReference type="InterPro" id="IPR002711">
    <property type="entry name" value="HNH"/>
</dbReference>
<comment type="similarity">
    <text evidence="3">Belongs to the HNH nuclease family.</text>
</comment>
<keyword evidence="2" id="KW-0378">Hydrolase</keyword>
<dbReference type="AlphaFoldDB" id="A0A7W8CYD2"/>